<feature type="compositionally biased region" description="Basic and acidic residues" evidence="1">
    <location>
        <begin position="1"/>
        <end position="11"/>
    </location>
</feature>
<dbReference type="AlphaFoldDB" id="A0A7M7T1K7"/>
<name>A0A7M7T1K7_STRPU</name>
<keyword evidence="3" id="KW-1185">Reference proteome</keyword>
<reference evidence="2" key="2">
    <citation type="submission" date="2021-01" db="UniProtKB">
        <authorList>
            <consortium name="EnsemblMetazoa"/>
        </authorList>
    </citation>
    <scope>IDENTIFICATION</scope>
</reference>
<dbReference type="KEGG" id="spu:115926522"/>
<dbReference type="InParanoid" id="A0A7M7T1K7"/>
<evidence type="ECO:0000313" key="3">
    <source>
        <dbReference type="Proteomes" id="UP000007110"/>
    </source>
</evidence>
<accession>A0A7M7T1K7</accession>
<feature type="region of interest" description="Disordered" evidence="1">
    <location>
        <begin position="1"/>
        <end position="34"/>
    </location>
</feature>
<protein>
    <submittedName>
        <fullName evidence="2">Uncharacterized protein</fullName>
    </submittedName>
</protein>
<proteinExistence type="predicted"/>
<dbReference type="Proteomes" id="UP000007110">
    <property type="component" value="Unassembled WGS sequence"/>
</dbReference>
<dbReference type="EnsemblMetazoa" id="XM_030991310">
    <property type="protein sequence ID" value="XP_030847170"/>
    <property type="gene ID" value="LOC115926522"/>
</dbReference>
<dbReference type="RefSeq" id="XP_030847170.1">
    <property type="nucleotide sequence ID" value="XM_030991310.1"/>
</dbReference>
<evidence type="ECO:0000313" key="2">
    <source>
        <dbReference type="EnsemblMetazoa" id="XP_030847170"/>
    </source>
</evidence>
<organism evidence="2 3">
    <name type="scientific">Strongylocentrotus purpuratus</name>
    <name type="common">Purple sea urchin</name>
    <dbReference type="NCBI Taxonomy" id="7668"/>
    <lineage>
        <taxon>Eukaryota</taxon>
        <taxon>Metazoa</taxon>
        <taxon>Echinodermata</taxon>
        <taxon>Eleutherozoa</taxon>
        <taxon>Echinozoa</taxon>
        <taxon>Echinoidea</taxon>
        <taxon>Euechinoidea</taxon>
        <taxon>Echinacea</taxon>
        <taxon>Camarodonta</taxon>
        <taxon>Echinidea</taxon>
        <taxon>Strongylocentrotidae</taxon>
        <taxon>Strongylocentrotus</taxon>
    </lineage>
</organism>
<reference evidence="3" key="1">
    <citation type="submission" date="2015-02" db="EMBL/GenBank/DDBJ databases">
        <title>Genome sequencing for Strongylocentrotus purpuratus.</title>
        <authorList>
            <person name="Murali S."/>
            <person name="Liu Y."/>
            <person name="Vee V."/>
            <person name="English A."/>
            <person name="Wang M."/>
            <person name="Skinner E."/>
            <person name="Han Y."/>
            <person name="Muzny D.M."/>
            <person name="Worley K.C."/>
            <person name="Gibbs R.A."/>
        </authorList>
    </citation>
    <scope>NUCLEOTIDE SEQUENCE</scope>
</reference>
<evidence type="ECO:0000256" key="1">
    <source>
        <dbReference type="SAM" id="MobiDB-lite"/>
    </source>
</evidence>
<dbReference type="GeneID" id="115926522"/>
<feature type="region of interest" description="Disordered" evidence="1">
    <location>
        <begin position="127"/>
        <end position="160"/>
    </location>
</feature>
<dbReference type="PANTHER" id="PTHR47331:SF1">
    <property type="entry name" value="GAG-LIKE PROTEIN"/>
    <property type="match status" value="1"/>
</dbReference>
<dbReference type="PANTHER" id="PTHR47331">
    <property type="entry name" value="PHD-TYPE DOMAIN-CONTAINING PROTEIN"/>
    <property type="match status" value="1"/>
</dbReference>
<sequence>MSDMSHQESVKPGDSASQTGKSSTSSTSRARVKAMVKRAALAAQAAALHQQQALELEEFKLKQRRSKLELQTRLSMAKAEEEVFSQHGESMTAAANEDVSQQRGALTTEPSVAIDLEKAVYQLRQPSKVQPNRVSTTDKDFSQHGESMTAAAGEDVSQRRGALTTEPSMATDLEKGVYQLRRPSELQPNMVSATVTDKDFSQHGEPLKYDTTTNQSETTEQNGSILTGSEACYGIAIGAGMRCVLPIGPVHVQAADGDRCVLTYALLESDSTTSFCTESPVRKVSSQGEERILSISTLDNPDGRIQIQDVSRMVDTGLMTDRVKLQKVFTNRKTDICSNHMASMRDLEGWQHFEGLDLSFACGQEVGLLIGQDAPFALMPLEVRRGKGEDELFAIRTVLGWSLHGPAAAIPDNKGMSVKDRKALDIQNEGKCKEMEQYQFHIPFKEKRPTCSLTDNQWVAEQRLRSLRRKLGRDHALHYKYTEGCVEEVEEQDCQPGDVTCRYLPHHPGLRFGTVSRRALTPQCLAFGKSPSDMARRERLRSTV</sequence>
<feature type="compositionally biased region" description="Low complexity" evidence="1">
    <location>
        <begin position="15"/>
        <end position="28"/>
    </location>
</feature>